<name>A0A381TTW1_9ZZZZ</name>
<organism evidence="1">
    <name type="scientific">marine metagenome</name>
    <dbReference type="NCBI Taxonomy" id="408172"/>
    <lineage>
        <taxon>unclassified sequences</taxon>
        <taxon>metagenomes</taxon>
        <taxon>ecological metagenomes</taxon>
    </lineage>
</organism>
<gene>
    <name evidence="1" type="ORF">METZ01_LOCUS72320</name>
</gene>
<dbReference type="EMBL" id="UINC01005156">
    <property type="protein sequence ID" value="SVA19466.1"/>
    <property type="molecule type" value="Genomic_DNA"/>
</dbReference>
<proteinExistence type="predicted"/>
<protein>
    <submittedName>
        <fullName evidence="1">Uncharacterized protein</fullName>
    </submittedName>
</protein>
<dbReference type="AlphaFoldDB" id="A0A381TTW1"/>
<reference evidence="1" key="1">
    <citation type="submission" date="2018-05" db="EMBL/GenBank/DDBJ databases">
        <authorList>
            <person name="Lanie J.A."/>
            <person name="Ng W.-L."/>
            <person name="Kazmierczak K.M."/>
            <person name="Andrzejewski T.M."/>
            <person name="Davidsen T.M."/>
            <person name="Wayne K.J."/>
            <person name="Tettelin H."/>
            <person name="Glass J.I."/>
            <person name="Rusch D."/>
            <person name="Podicherti R."/>
            <person name="Tsui H.-C.T."/>
            <person name="Winkler M.E."/>
        </authorList>
    </citation>
    <scope>NUCLEOTIDE SEQUENCE</scope>
</reference>
<evidence type="ECO:0000313" key="1">
    <source>
        <dbReference type="EMBL" id="SVA19466.1"/>
    </source>
</evidence>
<sequence>MRADLFKGNSLKMITGNITAGINGMDEQ</sequence>
<accession>A0A381TTW1</accession>